<dbReference type="EMBL" id="AWWV01010313">
    <property type="protein sequence ID" value="OMO80321.1"/>
    <property type="molecule type" value="Genomic_DNA"/>
</dbReference>
<dbReference type="AlphaFoldDB" id="A0A1R3ICT7"/>
<evidence type="ECO:0000313" key="2">
    <source>
        <dbReference type="EMBL" id="OMO80321.1"/>
    </source>
</evidence>
<reference evidence="2 3" key="1">
    <citation type="submission" date="2013-09" db="EMBL/GenBank/DDBJ databases">
        <title>Corchorus capsularis genome sequencing.</title>
        <authorList>
            <person name="Alam M."/>
            <person name="Haque M.S."/>
            <person name="Islam M.S."/>
            <person name="Emdad E.M."/>
            <person name="Islam M.M."/>
            <person name="Ahmed B."/>
            <person name="Halim A."/>
            <person name="Hossen Q.M.M."/>
            <person name="Hossain M.Z."/>
            <person name="Ahmed R."/>
            <person name="Khan M.M."/>
            <person name="Islam R."/>
            <person name="Rashid M.M."/>
            <person name="Khan S.A."/>
            <person name="Rahman M.S."/>
            <person name="Alam M."/>
        </authorList>
    </citation>
    <scope>NUCLEOTIDE SEQUENCE [LARGE SCALE GENOMIC DNA]</scope>
    <source>
        <strain evidence="3">cv. CVL-1</strain>
        <tissue evidence="2">Whole seedling</tissue>
    </source>
</reference>
<feature type="signal peptide" evidence="1">
    <location>
        <begin position="1"/>
        <end position="28"/>
    </location>
</feature>
<protein>
    <submittedName>
        <fullName evidence="2">Uncharacterized protein</fullName>
    </submittedName>
</protein>
<organism evidence="2 3">
    <name type="scientific">Corchorus capsularis</name>
    <name type="common">Jute</name>
    <dbReference type="NCBI Taxonomy" id="210143"/>
    <lineage>
        <taxon>Eukaryota</taxon>
        <taxon>Viridiplantae</taxon>
        <taxon>Streptophyta</taxon>
        <taxon>Embryophyta</taxon>
        <taxon>Tracheophyta</taxon>
        <taxon>Spermatophyta</taxon>
        <taxon>Magnoliopsida</taxon>
        <taxon>eudicotyledons</taxon>
        <taxon>Gunneridae</taxon>
        <taxon>Pentapetalae</taxon>
        <taxon>rosids</taxon>
        <taxon>malvids</taxon>
        <taxon>Malvales</taxon>
        <taxon>Malvaceae</taxon>
        <taxon>Grewioideae</taxon>
        <taxon>Apeibeae</taxon>
        <taxon>Corchorus</taxon>
    </lineage>
</organism>
<gene>
    <name evidence="2" type="ORF">CCACVL1_13040</name>
</gene>
<dbReference type="Proteomes" id="UP000188268">
    <property type="component" value="Unassembled WGS sequence"/>
</dbReference>
<dbReference type="Gramene" id="OMO80321">
    <property type="protein sequence ID" value="OMO80321"/>
    <property type="gene ID" value="CCACVL1_13040"/>
</dbReference>
<feature type="chain" id="PRO_5012616325" evidence="1">
    <location>
        <begin position="29"/>
        <end position="43"/>
    </location>
</feature>
<proteinExistence type="predicted"/>
<keyword evidence="3" id="KW-1185">Reference proteome</keyword>
<name>A0A1R3ICT7_COCAP</name>
<comment type="caution">
    <text evidence="2">The sequence shown here is derived from an EMBL/GenBank/DDBJ whole genome shotgun (WGS) entry which is preliminary data.</text>
</comment>
<keyword evidence="1" id="KW-0732">Signal</keyword>
<sequence length="43" mass="4655">MAELLHGLSALVKLQLLATALLQSRATAKKTRNRVAVRVLKGN</sequence>
<accession>A0A1R3ICT7</accession>
<evidence type="ECO:0000256" key="1">
    <source>
        <dbReference type="SAM" id="SignalP"/>
    </source>
</evidence>
<evidence type="ECO:0000313" key="3">
    <source>
        <dbReference type="Proteomes" id="UP000188268"/>
    </source>
</evidence>